<accession>A0A0B1TRL9</accession>
<keyword evidence="2" id="KW-1185">Reference proteome</keyword>
<gene>
    <name evidence="1" type="ORF">OESDEN_01269</name>
</gene>
<name>A0A0B1TRL9_OESDE</name>
<dbReference type="AlphaFoldDB" id="A0A0B1TRL9"/>
<protein>
    <submittedName>
        <fullName evidence="1">Uncharacterized protein</fullName>
    </submittedName>
</protein>
<sequence length="365" mass="41821">MAELQVFKAKINNARSLLKANESQVQRMETPFTFPESRAECENYIRMKTGETTHLLNAVENAFRQHELKQQTLLLNCSSPSISSESNVDTPTTITSRSESKIKIRKPVLEIPTFSGNFREFNIFWTVFDSLIHSDDELSDVDKFLFLKQALKGKAAVAISCIPVVGDRYQTAVDILTKHFDRTHMADILINEMERLQKAPDTPRSCRETFDAISSRIIHLEQTGMKMNADRVWRRIILSEFPEFICSNVIQREAERDEPFDVNEILDAIDRIITLRETASHTTETLFSEKSGGNNFPRTTTAISRWEEATNLLKKQKGSACADNRIPHTIARDFHLQKPDAWKLEDKKHVGYATQEITDRKTVQS</sequence>
<dbReference type="Proteomes" id="UP000053660">
    <property type="component" value="Unassembled WGS sequence"/>
</dbReference>
<dbReference type="Pfam" id="PF03564">
    <property type="entry name" value="DUF1759"/>
    <property type="match status" value="1"/>
</dbReference>
<proteinExistence type="predicted"/>
<organism evidence="1 2">
    <name type="scientific">Oesophagostomum dentatum</name>
    <name type="common">Nodular worm</name>
    <dbReference type="NCBI Taxonomy" id="61180"/>
    <lineage>
        <taxon>Eukaryota</taxon>
        <taxon>Metazoa</taxon>
        <taxon>Ecdysozoa</taxon>
        <taxon>Nematoda</taxon>
        <taxon>Chromadorea</taxon>
        <taxon>Rhabditida</taxon>
        <taxon>Rhabditina</taxon>
        <taxon>Rhabditomorpha</taxon>
        <taxon>Strongyloidea</taxon>
        <taxon>Strongylidae</taxon>
        <taxon>Oesophagostomum</taxon>
    </lineage>
</organism>
<evidence type="ECO:0000313" key="1">
    <source>
        <dbReference type="EMBL" id="KHJ98741.1"/>
    </source>
</evidence>
<evidence type="ECO:0000313" key="2">
    <source>
        <dbReference type="Proteomes" id="UP000053660"/>
    </source>
</evidence>
<dbReference type="EMBL" id="KN549278">
    <property type="protein sequence ID" value="KHJ98741.1"/>
    <property type="molecule type" value="Genomic_DNA"/>
</dbReference>
<dbReference type="PANTHER" id="PTHR22954">
    <property type="entry name" value="RETROVIRAL PROTEASE-RELATED"/>
    <property type="match status" value="1"/>
</dbReference>
<dbReference type="OrthoDB" id="5868234at2759"/>
<reference evidence="1 2" key="1">
    <citation type="submission" date="2014-03" db="EMBL/GenBank/DDBJ databases">
        <title>Draft genome of the hookworm Oesophagostomum dentatum.</title>
        <authorList>
            <person name="Mitreva M."/>
        </authorList>
    </citation>
    <scope>NUCLEOTIDE SEQUENCE [LARGE SCALE GENOMIC DNA]</scope>
    <source>
        <strain evidence="1 2">OD-Hann</strain>
    </source>
</reference>
<dbReference type="PANTHER" id="PTHR22954:SF3">
    <property type="entry name" value="PROTEIN CBG08539"/>
    <property type="match status" value="1"/>
</dbReference>
<dbReference type="InterPro" id="IPR005312">
    <property type="entry name" value="DUF1759"/>
</dbReference>